<evidence type="ECO:0000259" key="1">
    <source>
        <dbReference type="Pfam" id="PF14661"/>
    </source>
</evidence>
<name>A0A8X6YEJ7_9ARAC</name>
<dbReference type="GO" id="GO:0051225">
    <property type="term" value="P:spindle assembly"/>
    <property type="evidence" value="ECO:0007669"/>
    <property type="project" value="InterPro"/>
</dbReference>
<reference evidence="2" key="1">
    <citation type="submission" date="2020-08" db="EMBL/GenBank/DDBJ databases">
        <title>Multicomponent nature underlies the extraordinary mechanical properties of spider dragline silk.</title>
        <authorList>
            <person name="Kono N."/>
            <person name="Nakamura H."/>
            <person name="Mori M."/>
            <person name="Yoshida Y."/>
            <person name="Ohtoshi R."/>
            <person name="Malay A.D."/>
            <person name="Moran D.A.P."/>
            <person name="Tomita M."/>
            <person name="Numata K."/>
            <person name="Arakawa K."/>
        </authorList>
    </citation>
    <scope>NUCLEOTIDE SEQUENCE</scope>
</reference>
<dbReference type="InterPro" id="IPR026797">
    <property type="entry name" value="HAUS_6"/>
</dbReference>
<dbReference type="AlphaFoldDB" id="A0A8X6YEJ7"/>
<dbReference type="EMBL" id="BMAV01018823">
    <property type="protein sequence ID" value="GFY71441.1"/>
    <property type="molecule type" value="Genomic_DNA"/>
</dbReference>
<accession>A0A8X6YEJ7</accession>
<keyword evidence="3" id="KW-1185">Reference proteome</keyword>
<evidence type="ECO:0000313" key="3">
    <source>
        <dbReference type="Proteomes" id="UP000886998"/>
    </source>
</evidence>
<proteinExistence type="predicted"/>
<dbReference type="PANTHER" id="PTHR16151:SF2">
    <property type="entry name" value="HAUS AUGMIN-LIKE COMPLEX SUBUNIT 6"/>
    <property type="match status" value="1"/>
</dbReference>
<gene>
    <name evidence="2" type="primary">AVEN_189320_1</name>
    <name evidence="2" type="ORF">TNIN_380991</name>
</gene>
<dbReference type="InterPro" id="IPR028163">
    <property type="entry name" value="HAUS_6_N"/>
</dbReference>
<dbReference type="PANTHER" id="PTHR16151">
    <property type="entry name" value="HAUS AUGMIN-LIKE COMPLEX SUBUNIT 6"/>
    <property type="match status" value="1"/>
</dbReference>
<dbReference type="Pfam" id="PF14661">
    <property type="entry name" value="HAUS6_N"/>
    <property type="match status" value="1"/>
</dbReference>
<dbReference type="GO" id="GO:0070652">
    <property type="term" value="C:HAUS complex"/>
    <property type="evidence" value="ECO:0007669"/>
    <property type="project" value="InterPro"/>
</dbReference>
<dbReference type="GO" id="GO:1990498">
    <property type="term" value="C:mitotic spindle microtubule"/>
    <property type="evidence" value="ECO:0007669"/>
    <property type="project" value="TreeGrafter"/>
</dbReference>
<feature type="domain" description="HAUS augmin-like complex subunit 6 N-terminal" evidence="1">
    <location>
        <begin position="9"/>
        <end position="240"/>
    </location>
</feature>
<dbReference type="OrthoDB" id="6431259at2759"/>
<dbReference type="Proteomes" id="UP000886998">
    <property type="component" value="Unassembled WGS sequence"/>
</dbReference>
<organism evidence="2 3">
    <name type="scientific">Trichonephila inaurata madagascariensis</name>
    <dbReference type="NCBI Taxonomy" id="2747483"/>
    <lineage>
        <taxon>Eukaryota</taxon>
        <taxon>Metazoa</taxon>
        <taxon>Ecdysozoa</taxon>
        <taxon>Arthropoda</taxon>
        <taxon>Chelicerata</taxon>
        <taxon>Arachnida</taxon>
        <taxon>Araneae</taxon>
        <taxon>Araneomorphae</taxon>
        <taxon>Entelegynae</taxon>
        <taxon>Araneoidea</taxon>
        <taxon>Nephilidae</taxon>
        <taxon>Trichonephila</taxon>
        <taxon>Trichonephila inaurata</taxon>
    </lineage>
</organism>
<dbReference type="GO" id="GO:0008017">
    <property type="term" value="F:microtubule binding"/>
    <property type="evidence" value="ECO:0007669"/>
    <property type="project" value="TreeGrafter"/>
</dbReference>
<protein>
    <submittedName>
        <fullName evidence="2">HAUS6_N domain-containing protein</fullName>
    </submittedName>
</protein>
<evidence type="ECO:0000313" key="2">
    <source>
        <dbReference type="EMBL" id="GFY71441.1"/>
    </source>
</evidence>
<sequence length="336" mass="39526">MDTRQRELFFNNLLILGFDKNAVQKEHRITCDKDMFCVPNQKMFEIVTYFLFKKLNEVTKQEYIVPWPLLDRDQHRQFQKACVNHLTNIAQESNIKFPLIVPSVLSTFSGERFYELYLAFSTHVVEKSVRKNNNVSLIQRPSVAHHNSEDIIETLKILTISSVEKLKEIQLFSYKHFELLLKIANNFITLVQKLKSSLSSNSSLLQEKNMTLISLFSEDAEKNDESPLAKSMSKMLNYKKKMEELWKQLEEFLTKERKLWNYLSSAVEENPEIFVLEGELLKISIDDNIKDYCPELNEMCPLKTTEDDQICLLKFLKIYCIFLNFYVNAVLKGNFR</sequence>
<comment type="caution">
    <text evidence="2">The sequence shown here is derived from an EMBL/GenBank/DDBJ whole genome shotgun (WGS) entry which is preliminary data.</text>
</comment>